<feature type="region of interest" description="Disordered" evidence="1">
    <location>
        <begin position="1"/>
        <end position="50"/>
    </location>
</feature>
<dbReference type="EMBL" id="KQ965732">
    <property type="protein sequence ID" value="KXS21748.1"/>
    <property type="molecule type" value="Genomic_DNA"/>
</dbReference>
<accession>A0A139AYC4</accession>
<proteinExistence type="predicted"/>
<name>A0A139AYC4_GONPJ</name>
<evidence type="ECO:0000313" key="3">
    <source>
        <dbReference type="Proteomes" id="UP000070544"/>
    </source>
</evidence>
<keyword evidence="3" id="KW-1185">Reference proteome</keyword>
<dbReference type="AlphaFoldDB" id="A0A139AYC4"/>
<evidence type="ECO:0000256" key="1">
    <source>
        <dbReference type="SAM" id="MobiDB-lite"/>
    </source>
</evidence>
<evidence type="ECO:0000313" key="2">
    <source>
        <dbReference type="EMBL" id="KXS21748.1"/>
    </source>
</evidence>
<feature type="non-terminal residue" evidence="2">
    <location>
        <position position="1"/>
    </location>
</feature>
<reference evidence="2 3" key="1">
    <citation type="journal article" date="2015" name="Genome Biol. Evol.">
        <title>Phylogenomic analyses indicate that early fungi evolved digesting cell walls of algal ancestors of land plants.</title>
        <authorList>
            <person name="Chang Y."/>
            <person name="Wang S."/>
            <person name="Sekimoto S."/>
            <person name="Aerts A.L."/>
            <person name="Choi C."/>
            <person name="Clum A."/>
            <person name="LaButti K.M."/>
            <person name="Lindquist E.A."/>
            <person name="Yee Ngan C."/>
            <person name="Ohm R.A."/>
            <person name="Salamov A.A."/>
            <person name="Grigoriev I.V."/>
            <person name="Spatafora J.W."/>
            <person name="Berbee M.L."/>
        </authorList>
    </citation>
    <scope>NUCLEOTIDE SEQUENCE [LARGE SCALE GENOMIC DNA]</scope>
    <source>
        <strain evidence="2 3">JEL478</strain>
    </source>
</reference>
<dbReference type="Proteomes" id="UP000070544">
    <property type="component" value="Unassembled WGS sequence"/>
</dbReference>
<gene>
    <name evidence="2" type="ORF">M427DRAFT_51128</name>
</gene>
<organism evidence="2 3">
    <name type="scientific">Gonapodya prolifera (strain JEL478)</name>
    <name type="common">Monoblepharis prolifera</name>
    <dbReference type="NCBI Taxonomy" id="1344416"/>
    <lineage>
        <taxon>Eukaryota</taxon>
        <taxon>Fungi</taxon>
        <taxon>Fungi incertae sedis</taxon>
        <taxon>Chytridiomycota</taxon>
        <taxon>Chytridiomycota incertae sedis</taxon>
        <taxon>Monoblepharidomycetes</taxon>
        <taxon>Monoblepharidales</taxon>
        <taxon>Gonapodyaceae</taxon>
        <taxon>Gonapodya</taxon>
    </lineage>
</organism>
<protein>
    <submittedName>
        <fullName evidence="2">Uncharacterized protein</fullName>
    </submittedName>
</protein>
<sequence length="50" mass="5404">QLETTKPYAFATSPEQQIPFLSSPMPTPHKSDAGSSPHGKRAVLVLEKPT</sequence>